<organism evidence="2 3">
    <name type="scientific">Botryotinia fuckeliana (strain T4)</name>
    <name type="common">Noble rot fungus</name>
    <name type="synonym">Botrytis cinerea</name>
    <dbReference type="NCBI Taxonomy" id="999810"/>
    <lineage>
        <taxon>Eukaryota</taxon>
        <taxon>Fungi</taxon>
        <taxon>Dikarya</taxon>
        <taxon>Ascomycota</taxon>
        <taxon>Pezizomycotina</taxon>
        <taxon>Leotiomycetes</taxon>
        <taxon>Helotiales</taxon>
        <taxon>Sclerotiniaceae</taxon>
        <taxon>Botrytis</taxon>
    </lineage>
</organism>
<evidence type="ECO:0000313" key="2">
    <source>
        <dbReference type="EMBL" id="CCD55323.1"/>
    </source>
</evidence>
<protein>
    <submittedName>
        <fullName evidence="2">Uncharacterized protein</fullName>
    </submittedName>
</protein>
<dbReference type="HOGENOM" id="CLU_3350997_0_0_1"/>
<dbReference type="Proteomes" id="UP000008177">
    <property type="component" value="Unplaced contigs"/>
</dbReference>
<evidence type="ECO:0000313" key="3">
    <source>
        <dbReference type="Proteomes" id="UP000008177"/>
    </source>
</evidence>
<dbReference type="EMBL" id="FQ790354">
    <property type="protein sequence ID" value="CCD55323.1"/>
    <property type="molecule type" value="Genomic_DNA"/>
</dbReference>
<evidence type="ECO:0000256" key="1">
    <source>
        <dbReference type="SAM" id="MobiDB-lite"/>
    </source>
</evidence>
<feature type="compositionally biased region" description="Basic and acidic residues" evidence="1">
    <location>
        <begin position="1"/>
        <end position="18"/>
    </location>
</feature>
<accession>G2YUM5</accession>
<dbReference type="AlphaFoldDB" id="G2YUM5"/>
<dbReference type="InParanoid" id="G2YUM5"/>
<reference evidence="3" key="1">
    <citation type="journal article" date="2011" name="PLoS Genet.">
        <title>Genomic analysis of the necrotrophic fungal pathogens Sclerotinia sclerotiorum and Botrytis cinerea.</title>
        <authorList>
            <person name="Amselem J."/>
            <person name="Cuomo C.A."/>
            <person name="van Kan J.A."/>
            <person name="Viaud M."/>
            <person name="Benito E.P."/>
            <person name="Couloux A."/>
            <person name="Coutinho P.M."/>
            <person name="de Vries R.P."/>
            <person name="Dyer P.S."/>
            <person name="Fillinger S."/>
            <person name="Fournier E."/>
            <person name="Gout L."/>
            <person name="Hahn M."/>
            <person name="Kohn L."/>
            <person name="Lapalu N."/>
            <person name="Plummer K.M."/>
            <person name="Pradier J.M."/>
            <person name="Quevillon E."/>
            <person name="Sharon A."/>
            <person name="Simon A."/>
            <person name="ten Have A."/>
            <person name="Tudzynski B."/>
            <person name="Tudzynski P."/>
            <person name="Wincker P."/>
            <person name="Andrew M."/>
            <person name="Anthouard V."/>
            <person name="Beever R.E."/>
            <person name="Beffa R."/>
            <person name="Benoit I."/>
            <person name="Bouzid O."/>
            <person name="Brault B."/>
            <person name="Chen Z."/>
            <person name="Choquer M."/>
            <person name="Collemare J."/>
            <person name="Cotton P."/>
            <person name="Danchin E.G."/>
            <person name="Da Silva C."/>
            <person name="Gautier A."/>
            <person name="Giraud C."/>
            <person name="Giraud T."/>
            <person name="Gonzalez C."/>
            <person name="Grossetete S."/>
            <person name="Guldener U."/>
            <person name="Henrissat B."/>
            <person name="Howlett B.J."/>
            <person name="Kodira C."/>
            <person name="Kretschmer M."/>
            <person name="Lappartient A."/>
            <person name="Leroch M."/>
            <person name="Levis C."/>
            <person name="Mauceli E."/>
            <person name="Neuveglise C."/>
            <person name="Oeser B."/>
            <person name="Pearson M."/>
            <person name="Poulain J."/>
            <person name="Poussereau N."/>
            <person name="Quesneville H."/>
            <person name="Rascle C."/>
            <person name="Schumacher J."/>
            <person name="Segurens B."/>
            <person name="Sexton A."/>
            <person name="Silva E."/>
            <person name="Sirven C."/>
            <person name="Soanes D.M."/>
            <person name="Talbot N.J."/>
            <person name="Templeton M."/>
            <person name="Yandava C."/>
            <person name="Yarden O."/>
            <person name="Zeng Q."/>
            <person name="Rollins J.A."/>
            <person name="Lebrun M.H."/>
            <person name="Dickman M."/>
        </authorList>
    </citation>
    <scope>NUCLEOTIDE SEQUENCE [LARGE SCALE GENOMIC DNA]</scope>
    <source>
        <strain evidence="3">T4</strain>
    </source>
</reference>
<name>G2YUM5_BOTF4</name>
<feature type="region of interest" description="Disordered" evidence="1">
    <location>
        <begin position="1"/>
        <end position="24"/>
    </location>
</feature>
<proteinExistence type="predicted"/>
<gene>
    <name evidence="2" type="ORF">BofuT4_uP157190.1</name>
</gene>
<sequence>MINSKEESAEERREKEEASPTLRFLHCDEIHHADVDA</sequence>